<gene>
    <name evidence="1" type="ORF">O4U47_01810</name>
</gene>
<evidence type="ECO:0000313" key="1">
    <source>
        <dbReference type="EMBL" id="MDA2803234.1"/>
    </source>
</evidence>
<keyword evidence="2" id="KW-1185">Reference proteome</keyword>
<reference evidence="1" key="1">
    <citation type="submission" date="2023-01" db="EMBL/GenBank/DDBJ databases">
        <title>Draft genome sequence of Nocardiopsis sp. LSu2-4 isolated from halophytes.</title>
        <authorList>
            <person name="Duangmal K."/>
            <person name="Chantavorakit T."/>
        </authorList>
    </citation>
    <scope>NUCLEOTIDE SEQUENCE</scope>
    <source>
        <strain evidence="1">LSu2-4</strain>
    </source>
</reference>
<name>A0ABT4TEX7_9ACTN</name>
<accession>A0ABT4TEX7</accession>
<proteinExistence type="predicted"/>
<sequence length="64" mass="7326">MTVNLTSRTTQALDATVAATGDTQTDVINRAIQVYAYLEQAMARGELIYLEDPEKQMRERLRFF</sequence>
<evidence type="ECO:0008006" key="3">
    <source>
        <dbReference type="Google" id="ProtNLM"/>
    </source>
</evidence>
<comment type="caution">
    <text evidence="1">The sequence shown here is derived from an EMBL/GenBank/DDBJ whole genome shotgun (WGS) entry which is preliminary data.</text>
</comment>
<dbReference type="EMBL" id="JAQFWP010000002">
    <property type="protein sequence ID" value="MDA2803234.1"/>
    <property type="molecule type" value="Genomic_DNA"/>
</dbReference>
<evidence type="ECO:0000313" key="2">
    <source>
        <dbReference type="Proteomes" id="UP001165685"/>
    </source>
</evidence>
<dbReference type="RefSeq" id="WP_270675499.1">
    <property type="nucleotide sequence ID" value="NZ_JAQFWP010000002.1"/>
</dbReference>
<dbReference type="Proteomes" id="UP001165685">
    <property type="component" value="Unassembled WGS sequence"/>
</dbReference>
<protein>
    <recommendedName>
        <fullName evidence="3">DUF2191 domain-containing protein</fullName>
    </recommendedName>
</protein>
<organism evidence="1 2">
    <name type="scientific">Nocardiopsis suaedae</name>
    <dbReference type="NCBI Taxonomy" id="3018444"/>
    <lineage>
        <taxon>Bacteria</taxon>
        <taxon>Bacillati</taxon>
        <taxon>Actinomycetota</taxon>
        <taxon>Actinomycetes</taxon>
        <taxon>Streptosporangiales</taxon>
        <taxon>Nocardiopsidaceae</taxon>
        <taxon>Nocardiopsis</taxon>
    </lineage>
</organism>